<evidence type="ECO:0000259" key="9">
    <source>
        <dbReference type="Pfam" id="PF06429"/>
    </source>
</evidence>
<feature type="domain" description="Flagellar basal body rod protein N-terminal" evidence="8">
    <location>
        <begin position="7"/>
        <end position="37"/>
    </location>
</feature>
<dbReference type="InterPro" id="IPR002371">
    <property type="entry name" value="FlgK"/>
</dbReference>
<dbReference type="NCBIfam" id="TIGR02492">
    <property type="entry name" value="flgK_ends"/>
    <property type="match status" value="1"/>
</dbReference>
<name>A0A931MXG8_9HYPH</name>
<dbReference type="GO" id="GO:0005198">
    <property type="term" value="F:structural molecule activity"/>
    <property type="evidence" value="ECO:0007669"/>
    <property type="project" value="InterPro"/>
</dbReference>
<dbReference type="AlphaFoldDB" id="A0A931MXG8"/>
<dbReference type="RefSeq" id="WP_197309941.1">
    <property type="nucleotide sequence ID" value="NZ_JADZLT010000040.1"/>
</dbReference>
<dbReference type="EMBL" id="JADZLT010000040">
    <property type="protein sequence ID" value="MBH0236845.1"/>
    <property type="molecule type" value="Genomic_DNA"/>
</dbReference>
<evidence type="ECO:0000256" key="5">
    <source>
        <dbReference type="ARBA" id="ARBA00022525"/>
    </source>
</evidence>
<dbReference type="GO" id="GO:0044780">
    <property type="term" value="P:bacterial-type flagellum assembly"/>
    <property type="evidence" value="ECO:0007669"/>
    <property type="project" value="InterPro"/>
</dbReference>
<keyword evidence="11" id="KW-0966">Cell projection</keyword>
<dbReference type="Pfam" id="PF22638">
    <property type="entry name" value="FlgK_D1"/>
    <property type="match status" value="1"/>
</dbReference>
<reference evidence="11" key="1">
    <citation type="submission" date="2020-12" db="EMBL/GenBank/DDBJ databases">
        <title>Methylobrevis albus sp. nov., isolated from fresh water lack sediment.</title>
        <authorList>
            <person name="Zou Q."/>
        </authorList>
    </citation>
    <scope>NUCLEOTIDE SEQUENCE</scope>
    <source>
        <strain evidence="11">L22</strain>
    </source>
</reference>
<keyword evidence="11" id="KW-0969">Cilium</keyword>
<dbReference type="PANTHER" id="PTHR30033">
    <property type="entry name" value="FLAGELLAR HOOK-ASSOCIATED PROTEIN 1"/>
    <property type="match status" value="1"/>
</dbReference>
<dbReference type="PROSITE" id="PS00588">
    <property type="entry name" value="FLAGELLA_BB_ROD"/>
    <property type="match status" value="1"/>
</dbReference>
<evidence type="ECO:0000256" key="2">
    <source>
        <dbReference type="ARBA" id="ARBA00004613"/>
    </source>
</evidence>
<keyword evidence="7" id="KW-0175">Coiled coil</keyword>
<dbReference type="GO" id="GO:0009424">
    <property type="term" value="C:bacterial-type flagellum hook"/>
    <property type="evidence" value="ECO:0007669"/>
    <property type="project" value="InterPro"/>
</dbReference>
<keyword evidence="12" id="KW-1185">Reference proteome</keyword>
<dbReference type="InterPro" id="IPR019776">
    <property type="entry name" value="Flagellar_basal_body_rod_CS"/>
</dbReference>
<keyword evidence="6" id="KW-0975">Bacterial flagellum</keyword>
<proteinExistence type="inferred from homology"/>
<keyword evidence="11" id="KW-0282">Flagellum</keyword>
<evidence type="ECO:0000256" key="3">
    <source>
        <dbReference type="ARBA" id="ARBA00009677"/>
    </source>
</evidence>
<evidence type="ECO:0000256" key="4">
    <source>
        <dbReference type="ARBA" id="ARBA00016244"/>
    </source>
</evidence>
<dbReference type="SUPFAM" id="SSF64518">
    <property type="entry name" value="Phase 1 flagellin"/>
    <property type="match status" value="1"/>
</dbReference>
<gene>
    <name evidence="11" type="primary">flgK</name>
    <name evidence="11" type="ORF">I5731_03330</name>
</gene>
<keyword evidence="5" id="KW-0964">Secreted</keyword>
<dbReference type="InterPro" id="IPR010930">
    <property type="entry name" value="Flg_bb/hook_C_dom"/>
</dbReference>
<organism evidence="11 12">
    <name type="scientific">Methylobrevis albus</name>
    <dbReference type="NCBI Taxonomy" id="2793297"/>
    <lineage>
        <taxon>Bacteria</taxon>
        <taxon>Pseudomonadati</taxon>
        <taxon>Pseudomonadota</taxon>
        <taxon>Alphaproteobacteria</taxon>
        <taxon>Hyphomicrobiales</taxon>
        <taxon>Pleomorphomonadaceae</taxon>
        <taxon>Methylobrevis</taxon>
    </lineage>
</organism>
<accession>A0A931MXG8</accession>
<dbReference type="InterPro" id="IPR053927">
    <property type="entry name" value="FlgK_helical"/>
</dbReference>
<dbReference type="GO" id="GO:0009425">
    <property type="term" value="C:bacterial-type flagellum basal body"/>
    <property type="evidence" value="ECO:0007669"/>
    <property type="project" value="UniProtKB-SubCell"/>
</dbReference>
<evidence type="ECO:0000313" key="12">
    <source>
        <dbReference type="Proteomes" id="UP000631694"/>
    </source>
</evidence>
<evidence type="ECO:0000259" key="10">
    <source>
        <dbReference type="Pfam" id="PF22638"/>
    </source>
</evidence>
<evidence type="ECO:0000256" key="1">
    <source>
        <dbReference type="ARBA" id="ARBA00004117"/>
    </source>
</evidence>
<feature type="coiled-coil region" evidence="7">
    <location>
        <begin position="136"/>
        <end position="181"/>
    </location>
</feature>
<evidence type="ECO:0000313" key="11">
    <source>
        <dbReference type="EMBL" id="MBH0236845.1"/>
    </source>
</evidence>
<comment type="caution">
    <text evidence="11">The sequence shown here is derived from an EMBL/GenBank/DDBJ whole genome shotgun (WGS) entry which is preliminary data.</text>
</comment>
<dbReference type="Pfam" id="PF00460">
    <property type="entry name" value="Flg_bb_rod"/>
    <property type="match status" value="1"/>
</dbReference>
<comment type="similarity">
    <text evidence="3">Belongs to the flagella basal body rod proteins family.</text>
</comment>
<evidence type="ECO:0000256" key="7">
    <source>
        <dbReference type="SAM" id="Coils"/>
    </source>
</evidence>
<dbReference type="Pfam" id="PF06429">
    <property type="entry name" value="Flg_bbr_C"/>
    <property type="match status" value="1"/>
</dbReference>
<protein>
    <recommendedName>
        <fullName evidence="4">Flagellar hook-associated protein 1</fullName>
    </recommendedName>
</protein>
<dbReference type="GO" id="GO:0005576">
    <property type="term" value="C:extracellular region"/>
    <property type="evidence" value="ECO:0007669"/>
    <property type="project" value="UniProtKB-SubCell"/>
</dbReference>
<feature type="domain" description="Flagellar basal-body/hook protein C-terminal" evidence="9">
    <location>
        <begin position="582"/>
        <end position="615"/>
    </location>
</feature>
<dbReference type="PANTHER" id="PTHR30033:SF1">
    <property type="entry name" value="FLAGELLAR HOOK-ASSOCIATED PROTEIN 1"/>
    <property type="match status" value="1"/>
</dbReference>
<comment type="subcellular location">
    <subcellularLocation>
        <location evidence="1">Bacterial flagellum basal body</location>
    </subcellularLocation>
    <subcellularLocation>
        <location evidence="2">Secreted</location>
    </subcellularLocation>
</comment>
<dbReference type="Proteomes" id="UP000631694">
    <property type="component" value="Unassembled WGS sequence"/>
</dbReference>
<evidence type="ECO:0000256" key="6">
    <source>
        <dbReference type="ARBA" id="ARBA00023143"/>
    </source>
</evidence>
<dbReference type="InterPro" id="IPR001444">
    <property type="entry name" value="Flag_bb_rod_N"/>
</dbReference>
<sequence length="618" mass="64320">MSITNALRTSLTGLKVNQRELEVVSNNIANADSVGYTRKTLTTSAIVADERTIGVRVTAINREVDLQVQKQWRSSAAAGEYARIRSDAMTRLDSFYGGPANVSSLDQLFSEFTGAMETLATSPEDNAARIEAVAAADSLAASLRTLSANIQALRGETESSLADAVDEANSLLALIADLDKQVVAAQSSSAPVGLLDQRDAAIDSLSKLMDIRVEEDKFGKVTIHTTSGQQLYGATVSRLGFDEHGVVNANSQWTDSAETRTLGTVTLDTGDGMKVDLFAAGAFRSGSIAAYRSLRDDALVTAQAQIDELASVMARAISNTTVAGEAASAGGAEGFDLDVSGLATGNTISLAYKDAAGVDRRVTFVATNGGASPGNGFTADPKDTVVAVDTRGGSAALAAAIQQTLGAGFQVTSPSDGSIRVLDDGAGGSTDVTALSASVTLTELQSGEPQFALFVDGRAGGQAFTGYSLGADQTRGFAERIMVNPALTADSALMVKYAETTTSADATRPRALLDALTSTTAMFNPATGVGTTSAPYTGTVKNFLTQVLSTQGAQIASAQRINEGQSIVTANLEERYRDSQAVNIDEEMARLIELQTAYQANARVMKAAQDMIDALFGI</sequence>
<evidence type="ECO:0000259" key="8">
    <source>
        <dbReference type="Pfam" id="PF00460"/>
    </source>
</evidence>
<feature type="domain" description="Flagellar hook-associated protein FlgK helical" evidence="10">
    <location>
        <begin position="90"/>
        <end position="324"/>
    </location>
</feature>